<keyword evidence="2" id="KW-0328">Glycosyltransferase</keyword>
<dbReference type="PANTHER" id="PTHR45947:SF3">
    <property type="entry name" value="SULFOQUINOVOSYL TRANSFERASE SQD2"/>
    <property type="match status" value="1"/>
</dbReference>
<dbReference type="Pfam" id="PF13439">
    <property type="entry name" value="Glyco_transf_4"/>
    <property type="match status" value="1"/>
</dbReference>
<accession>A0A0A0JFY0</accession>
<dbReference type="GO" id="GO:0016757">
    <property type="term" value="F:glycosyltransferase activity"/>
    <property type="evidence" value="ECO:0007669"/>
    <property type="project" value="UniProtKB-KW"/>
</dbReference>
<dbReference type="GO" id="GO:1901137">
    <property type="term" value="P:carbohydrate derivative biosynthetic process"/>
    <property type="evidence" value="ECO:0007669"/>
    <property type="project" value="UniProtKB-ARBA"/>
</dbReference>
<dbReference type="STRING" id="1385520.N802_00250"/>
<evidence type="ECO:0000256" key="3">
    <source>
        <dbReference type="ARBA" id="ARBA00022679"/>
    </source>
</evidence>
<dbReference type="Pfam" id="PF13692">
    <property type="entry name" value="Glyco_trans_1_4"/>
    <property type="match status" value="1"/>
</dbReference>
<evidence type="ECO:0000313" key="6">
    <source>
        <dbReference type="Proteomes" id="UP000030002"/>
    </source>
</evidence>
<dbReference type="Proteomes" id="UP000030002">
    <property type="component" value="Unassembled WGS sequence"/>
</dbReference>
<dbReference type="Gene3D" id="3.40.50.2000">
    <property type="entry name" value="Glycogen Phosphorylase B"/>
    <property type="match status" value="2"/>
</dbReference>
<proteinExistence type="predicted"/>
<dbReference type="RefSeq" id="WP_035910611.1">
    <property type="nucleotide sequence ID" value="NZ_AVPJ01000001.1"/>
</dbReference>
<dbReference type="CDD" id="cd03801">
    <property type="entry name" value="GT4_PimA-like"/>
    <property type="match status" value="1"/>
</dbReference>
<organism evidence="5 6">
    <name type="scientific">Knoellia sinensis KCTC 19936</name>
    <dbReference type="NCBI Taxonomy" id="1385520"/>
    <lineage>
        <taxon>Bacteria</taxon>
        <taxon>Bacillati</taxon>
        <taxon>Actinomycetota</taxon>
        <taxon>Actinomycetes</taxon>
        <taxon>Micrococcales</taxon>
        <taxon>Intrasporangiaceae</taxon>
        <taxon>Knoellia</taxon>
    </lineage>
</organism>
<dbReference type="eggNOG" id="COG0438">
    <property type="taxonomic scope" value="Bacteria"/>
</dbReference>
<reference evidence="5 6" key="1">
    <citation type="submission" date="2013-08" db="EMBL/GenBank/DDBJ databases">
        <title>The genome sequence of Knoellia sinensis.</title>
        <authorList>
            <person name="Zhu W."/>
            <person name="Wang G."/>
        </authorList>
    </citation>
    <scope>NUCLEOTIDE SEQUENCE [LARGE SCALE GENOMIC DNA]</scope>
    <source>
        <strain evidence="5 6">KCTC 19936</strain>
    </source>
</reference>
<dbReference type="EMBL" id="AVPJ01000001">
    <property type="protein sequence ID" value="KGN34977.1"/>
    <property type="molecule type" value="Genomic_DNA"/>
</dbReference>
<dbReference type="PANTHER" id="PTHR45947">
    <property type="entry name" value="SULFOQUINOVOSYL TRANSFERASE SQD2"/>
    <property type="match status" value="1"/>
</dbReference>
<evidence type="ECO:0000256" key="2">
    <source>
        <dbReference type="ARBA" id="ARBA00022676"/>
    </source>
</evidence>
<dbReference type="OrthoDB" id="509705at2"/>
<feature type="domain" description="Glycosyltransferase subfamily 4-like N-terminal" evidence="4">
    <location>
        <begin position="13"/>
        <end position="168"/>
    </location>
</feature>
<protein>
    <recommendedName>
        <fullName evidence="1">D-inositol 3-phosphate glycosyltransferase</fullName>
    </recommendedName>
</protein>
<sequence>MRIAHVALHFAEYAFALSLELARDHDVLLVLEKQNFRDELGDEYLADLPERLSVRFIEHAPSPRAVLNNARELVRLVEDFRPDVLHAQEVMRDAFFLAMLRLRRHPFVLTVHDPKPHTGTDFRAHHLQRHGIYVRLHRRRCDWAIVHGSQLVKDLVKDTPRLRGRVSPVAHGVLGALPADTQRAAQEMGTLLFFGRLEAYKGLEDFVAAVETIDTSQNVTAIIAGRGPALDPVRERVMRNPRFEVINHYLSRREVINVFDRAQVIVQPYRDATQSGVSLMAIGRARAVVATDVGSLSEVVRHGDNGLLVPPERPDLLARTLAEVLVQDRTPKFEDGARRLSATTFNWTRIADQHVEVYGRAVRAWAEGRVRRSTHSGGAKSGSR</sequence>
<evidence type="ECO:0000313" key="5">
    <source>
        <dbReference type="EMBL" id="KGN34977.1"/>
    </source>
</evidence>
<comment type="caution">
    <text evidence="5">The sequence shown here is derived from an EMBL/GenBank/DDBJ whole genome shotgun (WGS) entry which is preliminary data.</text>
</comment>
<gene>
    <name evidence="5" type="ORF">N802_00250</name>
</gene>
<dbReference type="InterPro" id="IPR050194">
    <property type="entry name" value="Glycosyltransferase_grp1"/>
</dbReference>
<evidence type="ECO:0000259" key="4">
    <source>
        <dbReference type="Pfam" id="PF13439"/>
    </source>
</evidence>
<dbReference type="SUPFAM" id="SSF53756">
    <property type="entry name" value="UDP-Glycosyltransferase/glycogen phosphorylase"/>
    <property type="match status" value="1"/>
</dbReference>
<evidence type="ECO:0000256" key="1">
    <source>
        <dbReference type="ARBA" id="ARBA00021292"/>
    </source>
</evidence>
<keyword evidence="6" id="KW-1185">Reference proteome</keyword>
<name>A0A0A0JFY0_9MICO</name>
<dbReference type="AlphaFoldDB" id="A0A0A0JFY0"/>
<dbReference type="InterPro" id="IPR028098">
    <property type="entry name" value="Glyco_trans_4-like_N"/>
</dbReference>
<keyword evidence="3" id="KW-0808">Transferase</keyword>